<dbReference type="EMBL" id="BAABGA010000035">
    <property type="protein sequence ID" value="GAA4454317.1"/>
    <property type="molecule type" value="Genomic_DNA"/>
</dbReference>
<keyword evidence="3" id="KW-1185">Reference proteome</keyword>
<protein>
    <submittedName>
        <fullName evidence="2">Uncharacterized protein</fullName>
    </submittedName>
</protein>
<name>A0ABP8MSX7_9BACT</name>
<comment type="caution">
    <text evidence="2">The sequence shown here is derived from an EMBL/GenBank/DDBJ whole genome shotgun (WGS) entry which is preliminary data.</text>
</comment>
<keyword evidence="1" id="KW-0812">Transmembrane</keyword>
<organism evidence="2 3">
    <name type="scientific">Novipirellula rosea</name>
    <dbReference type="NCBI Taxonomy" id="1031540"/>
    <lineage>
        <taxon>Bacteria</taxon>
        <taxon>Pseudomonadati</taxon>
        <taxon>Planctomycetota</taxon>
        <taxon>Planctomycetia</taxon>
        <taxon>Pirellulales</taxon>
        <taxon>Pirellulaceae</taxon>
        <taxon>Novipirellula</taxon>
    </lineage>
</organism>
<keyword evidence="1" id="KW-0472">Membrane</keyword>
<evidence type="ECO:0000256" key="1">
    <source>
        <dbReference type="SAM" id="Phobius"/>
    </source>
</evidence>
<feature type="transmembrane region" description="Helical" evidence="1">
    <location>
        <begin position="6"/>
        <end position="26"/>
    </location>
</feature>
<proteinExistence type="predicted"/>
<keyword evidence="1" id="KW-1133">Transmembrane helix</keyword>
<dbReference type="RefSeq" id="WP_345322717.1">
    <property type="nucleotide sequence ID" value="NZ_BAABGA010000035.1"/>
</dbReference>
<evidence type="ECO:0000313" key="3">
    <source>
        <dbReference type="Proteomes" id="UP001500840"/>
    </source>
</evidence>
<dbReference type="Proteomes" id="UP001500840">
    <property type="component" value="Unassembled WGS sequence"/>
</dbReference>
<accession>A0ABP8MSX7</accession>
<gene>
    <name evidence="2" type="ORF">GCM10023156_26580</name>
</gene>
<sequence>MNWKPKSTIAGLMLFIAVVAISLVTYKQFRPRYTIGADAVARINDRAQEIVNAAFPERIGAAPVEGVALDSLHRRPDGYDARVRLSYTNIVNDKNHMVIELRYDSDGVFLDARIRNCNDRWASPVRLIDLTKR</sequence>
<reference evidence="3" key="1">
    <citation type="journal article" date="2019" name="Int. J. Syst. Evol. Microbiol.">
        <title>The Global Catalogue of Microorganisms (GCM) 10K type strain sequencing project: providing services to taxonomists for standard genome sequencing and annotation.</title>
        <authorList>
            <consortium name="The Broad Institute Genomics Platform"/>
            <consortium name="The Broad Institute Genome Sequencing Center for Infectious Disease"/>
            <person name="Wu L."/>
            <person name="Ma J."/>
        </authorList>
    </citation>
    <scope>NUCLEOTIDE SEQUENCE [LARGE SCALE GENOMIC DNA]</scope>
    <source>
        <strain evidence="3">JCM 17759</strain>
    </source>
</reference>
<evidence type="ECO:0000313" key="2">
    <source>
        <dbReference type="EMBL" id="GAA4454317.1"/>
    </source>
</evidence>